<dbReference type="SUPFAM" id="SSF50998">
    <property type="entry name" value="Quinoprotein alcohol dehydrogenase-like"/>
    <property type="match status" value="1"/>
</dbReference>
<sequence length="574" mass="61538">MPIPSRWLWLAASLVLGGCSSSSSNDAGTPPPPVDSGTPDAGPPDAGTDDAGVPDAGEVWDGGAEALVDPGDVVEREPYSDCTFMPETGTTPASCSDLALFDRSMCPSGALDDLEASGAYEVRMLSTNTPLQTNFTLRLPSDGGVGASDGKPLLFQDVGHGEFFFGTQVQQRFPTPSFRNRIFAGCTRPEPDRVNGCYAWCNPEGRVTSKGSFTAMRHGWGRGEVEASGLKLVSESAVPLAFPVDIYVTKGHAYVVAIGDNTGDGGLAVYDVKDPAHPVLKKRIQLEGDTYWNGAWAKDDALYIASGNSGVIVYDITNPADPQYVRALPGGALNVHTVHVRGDRLYGMAPSSSSQTLMFDVSSALTPQLLERISIPDESFGGVHDAFAYGDNLYVNHTTEGYIAFDVSDPMRVRELGRYAYGDSFSHANAVGTFAGRTIAFEGGEGLNAHLRVLDVTDPANMRLIGQYALRPEYSIHNMVLVGTKLYIAYYQEGVRVLDVSVPPRPREVAYFNTYQDTPPAWTGSEFFSSAIGIRVPGDGFIYVVDANRGLLILQESSPSTVYTHAIHGILHGP</sequence>
<protein>
    <recommendedName>
        <fullName evidence="5">Choice-of-anchor B family protein</fullName>
    </recommendedName>
</protein>
<dbReference type="Pfam" id="PF08309">
    <property type="entry name" value="LVIVD"/>
    <property type="match status" value="5"/>
</dbReference>
<reference evidence="4" key="1">
    <citation type="submission" date="2018-09" db="EMBL/GenBank/DDBJ databases">
        <authorList>
            <person name="Livingstone P.G."/>
            <person name="Whitworth D.E."/>
        </authorList>
    </citation>
    <scope>NUCLEOTIDE SEQUENCE [LARGE SCALE GENOMIC DNA]</scope>
    <source>
        <strain evidence="4">AB050A</strain>
    </source>
</reference>
<organism evidence="3 4">
    <name type="scientific">Corallococcus aberystwythensis</name>
    <dbReference type="NCBI Taxonomy" id="2316722"/>
    <lineage>
        <taxon>Bacteria</taxon>
        <taxon>Pseudomonadati</taxon>
        <taxon>Myxococcota</taxon>
        <taxon>Myxococcia</taxon>
        <taxon>Myxococcales</taxon>
        <taxon>Cystobacterineae</taxon>
        <taxon>Myxococcaceae</taxon>
        <taxon>Corallococcus</taxon>
    </lineage>
</organism>
<dbReference type="InterPro" id="IPR013211">
    <property type="entry name" value="LVIVD"/>
</dbReference>
<accession>A0A3A8R136</accession>
<dbReference type="EMBL" id="RAWK01000012">
    <property type="protein sequence ID" value="RKH73708.1"/>
    <property type="molecule type" value="Genomic_DNA"/>
</dbReference>
<feature type="region of interest" description="Disordered" evidence="1">
    <location>
        <begin position="20"/>
        <end position="58"/>
    </location>
</feature>
<comment type="caution">
    <text evidence="3">The sequence shown here is derived from an EMBL/GenBank/DDBJ whole genome shotgun (WGS) entry which is preliminary data.</text>
</comment>
<feature type="signal peptide" evidence="2">
    <location>
        <begin position="1"/>
        <end position="27"/>
    </location>
</feature>
<gene>
    <name evidence="3" type="ORF">D7W81_03370</name>
</gene>
<feature type="compositionally biased region" description="Low complexity" evidence="1">
    <location>
        <begin position="37"/>
        <end position="57"/>
    </location>
</feature>
<dbReference type="Gene3D" id="2.130.10.10">
    <property type="entry name" value="YVTN repeat-like/Quinoprotein amine dehydrogenase"/>
    <property type="match status" value="1"/>
</dbReference>
<evidence type="ECO:0000256" key="1">
    <source>
        <dbReference type="SAM" id="MobiDB-lite"/>
    </source>
</evidence>
<feature type="chain" id="PRO_5017190335" description="Choice-of-anchor B family protein" evidence="2">
    <location>
        <begin position="28"/>
        <end position="574"/>
    </location>
</feature>
<dbReference type="RefSeq" id="WP_120553858.1">
    <property type="nucleotide sequence ID" value="NZ_RAWK01000012.1"/>
</dbReference>
<dbReference type="AlphaFoldDB" id="A0A3A8R136"/>
<dbReference type="InterPro" id="IPR011047">
    <property type="entry name" value="Quinoprotein_ADH-like_sf"/>
</dbReference>
<dbReference type="InterPro" id="IPR015943">
    <property type="entry name" value="WD40/YVTN_repeat-like_dom_sf"/>
</dbReference>
<evidence type="ECO:0000313" key="3">
    <source>
        <dbReference type="EMBL" id="RKH73708.1"/>
    </source>
</evidence>
<evidence type="ECO:0008006" key="5">
    <source>
        <dbReference type="Google" id="ProtNLM"/>
    </source>
</evidence>
<proteinExistence type="predicted"/>
<dbReference type="PROSITE" id="PS51257">
    <property type="entry name" value="PROKAR_LIPOPROTEIN"/>
    <property type="match status" value="1"/>
</dbReference>
<evidence type="ECO:0000313" key="4">
    <source>
        <dbReference type="Proteomes" id="UP000267003"/>
    </source>
</evidence>
<keyword evidence="4" id="KW-1185">Reference proteome</keyword>
<evidence type="ECO:0000256" key="2">
    <source>
        <dbReference type="SAM" id="SignalP"/>
    </source>
</evidence>
<dbReference type="Proteomes" id="UP000267003">
    <property type="component" value="Unassembled WGS sequence"/>
</dbReference>
<name>A0A3A8R136_9BACT</name>
<keyword evidence="2" id="KW-0732">Signal</keyword>